<evidence type="ECO:0000256" key="1">
    <source>
        <dbReference type="ARBA" id="ARBA00022630"/>
    </source>
</evidence>
<dbReference type="InterPro" id="IPR036188">
    <property type="entry name" value="FAD/NAD-bd_sf"/>
</dbReference>
<dbReference type="Proteomes" id="UP001501612">
    <property type="component" value="Unassembled WGS sequence"/>
</dbReference>
<proteinExistence type="predicted"/>
<accession>A0ABN2P0G7</accession>
<comment type="catalytic activity">
    <reaction evidence="3">
        <text>[thioredoxin]-dithiol + NADP(+) = [thioredoxin]-disulfide + NADPH + H(+)</text>
        <dbReference type="Rhea" id="RHEA:20345"/>
        <dbReference type="Rhea" id="RHEA-COMP:10698"/>
        <dbReference type="Rhea" id="RHEA-COMP:10700"/>
        <dbReference type="ChEBI" id="CHEBI:15378"/>
        <dbReference type="ChEBI" id="CHEBI:29950"/>
        <dbReference type="ChEBI" id="CHEBI:50058"/>
        <dbReference type="ChEBI" id="CHEBI:57783"/>
        <dbReference type="ChEBI" id="CHEBI:58349"/>
        <dbReference type="EC" id="1.8.1.9"/>
    </reaction>
</comment>
<keyword evidence="2" id="KW-0560">Oxidoreductase</keyword>
<comment type="caution">
    <text evidence="5">The sequence shown here is derived from an EMBL/GenBank/DDBJ whole genome shotgun (WGS) entry which is preliminary data.</text>
</comment>
<dbReference type="SUPFAM" id="SSF51905">
    <property type="entry name" value="FAD/NAD(P)-binding domain"/>
    <property type="match status" value="1"/>
</dbReference>
<protein>
    <submittedName>
        <fullName evidence="5">NAD(P)/FAD-dependent oxidoreductase</fullName>
    </submittedName>
</protein>
<dbReference type="PANTHER" id="PTHR48105">
    <property type="entry name" value="THIOREDOXIN REDUCTASE 1-RELATED-RELATED"/>
    <property type="match status" value="1"/>
</dbReference>
<dbReference type="PRINTS" id="PR00469">
    <property type="entry name" value="PNDRDTASEII"/>
</dbReference>
<name>A0ABN2P0G7_9ACTN</name>
<dbReference type="InterPro" id="IPR050097">
    <property type="entry name" value="Ferredoxin-NADP_redctase_2"/>
</dbReference>
<reference evidence="5 6" key="1">
    <citation type="journal article" date="2019" name="Int. J. Syst. Evol. Microbiol.">
        <title>The Global Catalogue of Microorganisms (GCM) 10K type strain sequencing project: providing services to taxonomists for standard genome sequencing and annotation.</title>
        <authorList>
            <consortium name="The Broad Institute Genomics Platform"/>
            <consortium name="The Broad Institute Genome Sequencing Center for Infectious Disease"/>
            <person name="Wu L."/>
            <person name="Ma J."/>
        </authorList>
    </citation>
    <scope>NUCLEOTIDE SEQUENCE [LARGE SCALE GENOMIC DNA]</scope>
    <source>
        <strain evidence="5 6">JCM 14046</strain>
    </source>
</reference>
<feature type="domain" description="FAD/NAD(P)-binding" evidence="4">
    <location>
        <begin position="4"/>
        <end position="243"/>
    </location>
</feature>
<keyword evidence="6" id="KW-1185">Reference proteome</keyword>
<dbReference type="InterPro" id="IPR023753">
    <property type="entry name" value="FAD/NAD-binding_dom"/>
</dbReference>
<evidence type="ECO:0000256" key="3">
    <source>
        <dbReference type="ARBA" id="ARBA00048132"/>
    </source>
</evidence>
<organism evidence="5 6">
    <name type="scientific">Nocardioides lentus</name>
    <dbReference type="NCBI Taxonomy" id="338077"/>
    <lineage>
        <taxon>Bacteria</taxon>
        <taxon>Bacillati</taxon>
        <taxon>Actinomycetota</taxon>
        <taxon>Actinomycetes</taxon>
        <taxon>Propionibacteriales</taxon>
        <taxon>Nocardioidaceae</taxon>
        <taxon>Nocardioides</taxon>
    </lineage>
</organism>
<dbReference type="EMBL" id="BAAAMY010000002">
    <property type="protein sequence ID" value="GAA1908867.1"/>
    <property type="molecule type" value="Genomic_DNA"/>
</dbReference>
<dbReference type="Pfam" id="PF07992">
    <property type="entry name" value="Pyr_redox_2"/>
    <property type="match status" value="1"/>
</dbReference>
<sequence>MDTYDVVVVGGGPAGLSGGIALARSRRRVLVVDAGEPRNAPAEGAHNLLGREGVSPAELLATGRAELASYGGQVRRGTAIGARRTGEGDFVLTLTEGPEVAARGLLVTSGLVDELPDVTGLADRWGHDVLHCPFCHGWEVRDRRIGVLSIGPMTAHQALLFRELSDDVVVLAHTAPPTGQDRTNLEVSGVRVVDAEVVAVEGEPGGAMAGARLADGDLVELDALVVASRLVASSAVLDDLGLAPVEHPTGMGSSYPSEMAGGTEVPRLRLAGNVTDLMAQVGASAAAGVTAGAALHGDLIQADLAARLAESARAPA</sequence>
<evidence type="ECO:0000313" key="6">
    <source>
        <dbReference type="Proteomes" id="UP001501612"/>
    </source>
</evidence>
<dbReference type="Gene3D" id="3.50.50.60">
    <property type="entry name" value="FAD/NAD(P)-binding domain"/>
    <property type="match status" value="2"/>
</dbReference>
<keyword evidence="1" id="KW-0285">Flavoprotein</keyword>
<evidence type="ECO:0000256" key="2">
    <source>
        <dbReference type="ARBA" id="ARBA00023002"/>
    </source>
</evidence>
<dbReference type="RefSeq" id="WP_344003927.1">
    <property type="nucleotide sequence ID" value="NZ_BAAAMY010000002.1"/>
</dbReference>
<gene>
    <name evidence="5" type="ORF">GCM10009737_07450</name>
</gene>
<evidence type="ECO:0000313" key="5">
    <source>
        <dbReference type="EMBL" id="GAA1908867.1"/>
    </source>
</evidence>
<evidence type="ECO:0000259" key="4">
    <source>
        <dbReference type="Pfam" id="PF07992"/>
    </source>
</evidence>